<proteinExistence type="predicted"/>
<dbReference type="OrthoDB" id="10428710at2759"/>
<dbReference type="EMBL" id="JAEUBF010000637">
    <property type="protein sequence ID" value="KAH3676418.1"/>
    <property type="molecule type" value="Genomic_DNA"/>
</dbReference>
<evidence type="ECO:0000313" key="2">
    <source>
        <dbReference type="Proteomes" id="UP000769528"/>
    </source>
</evidence>
<dbReference type="Proteomes" id="UP000769528">
    <property type="component" value="Unassembled WGS sequence"/>
</dbReference>
<protein>
    <submittedName>
        <fullName evidence="1">Uncharacterized protein</fullName>
    </submittedName>
</protein>
<organism evidence="1 2">
    <name type="scientific">Wickerhamomyces mucosus</name>
    <dbReference type="NCBI Taxonomy" id="1378264"/>
    <lineage>
        <taxon>Eukaryota</taxon>
        <taxon>Fungi</taxon>
        <taxon>Dikarya</taxon>
        <taxon>Ascomycota</taxon>
        <taxon>Saccharomycotina</taxon>
        <taxon>Saccharomycetes</taxon>
        <taxon>Phaffomycetales</taxon>
        <taxon>Wickerhamomycetaceae</taxon>
        <taxon>Wickerhamomyces</taxon>
    </lineage>
</organism>
<evidence type="ECO:0000313" key="1">
    <source>
        <dbReference type="EMBL" id="KAH3676418.1"/>
    </source>
</evidence>
<accession>A0A9P8PQF6</accession>
<sequence length="115" mass="12138">MELEQLFLEPFLFSGCSQSIANPMLLVFFSDFETKSPVDSPPIASVTSSKSSHNLSEASLEAKPAAIAAPKAVASEFGDLLTVTHGPKISAWICITSSDFDIPPSTANNDNGAFS</sequence>
<reference evidence="1" key="1">
    <citation type="journal article" date="2021" name="Open Biol.">
        <title>Shared evolutionary footprints suggest mitochondrial oxidative damage underlies multiple complex I losses in fungi.</title>
        <authorList>
            <person name="Schikora-Tamarit M.A."/>
            <person name="Marcet-Houben M."/>
            <person name="Nosek J."/>
            <person name="Gabaldon T."/>
        </authorList>
    </citation>
    <scope>NUCLEOTIDE SEQUENCE</scope>
    <source>
        <strain evidence="1">CBS6341</strain>
    </source>
</reference>
<keyword evidence="2" id="KW-1185">Reference proteome</keyword>
<reference evidence="1" key="2">
    <citation type="submission" date="2021-01" db="EMBL/GenBank/DDBJ databases">
        <authorList>
            <person name="Schikora-Tamarit M.A."/>
        </authorList>
    </citation>
    <scope>NUCLEOTIDE SEQUENCE</scope>
    <source>
        <strain evidence="1">CBS6341</strain>
    </source>
</reference>
<gene>
    <name evidence="1" type="ORF">WICMUC_002049</name>
</gene>
<name>A0A9P8PQF6_9ASCO</name>
<dbReference type="AlphaFoldDB" id="A0A9P8PQF6"/>
<comment type="caution">
    <text evidence="1">The sequence shown here is derived from an EMBL/GenBank/DDBJ whole genome shotgun (WGS) entry which is preliminary data.</text>
</comment>